<sequence length="239" mass="28214">MIKHLYIPFFFIGMYLGFTQNDSIRIPVDTSSIITERTIDGDLNEKYAGEEFDYDVKTGESSNLLSRFIRWFLNTLNDTFGFNISPETLIILEYVIYVLIGTLAIYLLVRLFVNEKFNAIFTKKAKSIDIIDFSEEHIETVDLDSLMEEAIKNKNYRLAVRYQFLKILKQLSQKNIIEWHFEKTNVDYEREIDEVGLQREFKKASYLYENIWYGEQPIDENGYARTNLRFDAVKNAIPK</sequence>
<comment type="caution">
    <text evidence="2">The sequence shown here is derived from an EMBL/GenBank/DDBJ whole genome shotgun (WGS) entry which is preliminary data.</text>
</comment>
<evidence type="ECO:0008006" key="4">
    <source>
        <dbReference type="Google" id="ProtNLM"/>
    </source>
</evidence>
<name>A0ABT5Y290_9FLAO</name>
<reference evidence="2 3" key="1">
    <citation type="submission" date="2023-03" db="EMBL/GenBank/DDBJ databases">
        <title>Muricauda XX sp. nov. and Muricauda XXX sp. nov., two novel species isolated from Okinawa Trough.</title>
        <authorList>
            <person name="Cao W."/>
            <person name="Deng X."/>
        </authorList>
    </citation>
    <scope>NUCLEOTIDE SEQUENCE [LARGE SCALE GENOMIC DNA]</scope>
    <source>
        <strain evidence="2 3">334s03</strain>
    </source>
</reference>
<organism evidence="2 3">
    <name type="scientific">Flagellimonas yonaguniensis</name>
    <dbReference type="NCBI Taxonomy" id="3031325"/>
    <lineage>
        <taxon>Bacteria</taxon>
        <taxon>Pseudomonadati</taxon>
        <taxon>Bacteroidota</taxon>
        <taxon>Flavobacteriia</taxon>
        <taxon>Flavobacteriales</taxon>
        <taxon>Flavobacteriaceae</taxon>
        <taxon>Flagellimonas</taxon>
    </lineage>
</organism>
<keyword evidence="1" id="KW-1133">Transmembrane helix</keyword>
<dbReference type="RefSeq" id="WP_275616708.1">
    <property type="nucleotide sequence ID" value="NZ_JARFVB010000012.1"/>
</dbReference>
<protein>
    <recommendedName>
        <fullName evidence="4">DUF4129 domain-containing protein</fullName>
    </recommendedName>
</protein>
<dbReference type="EMBL" id="JARFVB010000012">
    <property type="protein sequence ID" value="MDF0717562.1"/>
    <property type="molecule type" value="Genomic_DNA"/>
</dbReference>
<keyword evidence="3" id="KW-1185">Reference proteome</keyword>
<evidence type="ECO:0000313" key="2">
    <source>
        <dbReference type="EMBL" id="MDF0717562.1"/>
    </source>
</evidence>
<keyword evidence="1" id="KW-0472">Membrane</keyword>
<keyword evidence="1" id="KW-0812">Transmembrane</keyword>
<proteinExistence type="predicted"/>
<dbReference type="Proteomes" id="UP001221366">
    <property type="component" value="Unassembled WGS sequence"/>
</dbReference>
<feature type="transmembrane region" description="Helical" evidence="1">
    <location>
        <begin position="94"/>
        <end position="113"/>
    </location>
</feature>
<accession>A0ABT5Y290</accession>
<evidence type="ECO:0000313" key="3">
    <source>
        <dbReference type="Proteomes" id="UP001221366"/>
    </source>
</evidence>
<gene>
    <name evidence="2" type="ORF">PY092_15465</name>
</gene>
<evidence type="ECO:0000256" key="1">
    <source>
        <dbReference type="SAM" id="Phobius"/>
    </source>
</evidence>